<dbReference type="Proteomes" id="UP000075683">
    <property type="component" value="Unassembled WGS sequence"/>
</dbReference>
<dbReference type="RefSeq" id="WP_020155898.1">
    <property type="nucleotide sequence ID" value="NZ_LQYT01000011.1"/>
</dbReference>
<dbReference type="EMBL" id="LQYT01000011">
    <property type="protein sequence ID" value="KYD22314.1"/>
    <property type="molecule type" value="Genomic_DNA"/>
</dbReference>
<protein>
    <submittedName>
        <fullName evidence="2">Uncharacterized protein</fullName>
    </submittedName>
</protein>
<dbReference type="STRING" id="301148.B4135_1321"/>
<dbReference type="AlphaFoldDB" id="A0A150MCL0"/>
<accession>A0A150MCL0</accession>
<evidence type="ECO:0000313" key="2">
    <source>
        <dbReference type="EMBL" id="KYD22314.1"/>
    </source>
</evidence>
<sequence>MDCSGLDFMKISKALSALHKEMEKEENNEKALAKLEEAEKELQKALYFSLDANAPFRNSVL</sequence>
<organism evidence="2 3">
    <name type="scientific">Caldibacillus debilis</name>
    <dbReference type="NCBI Taxonomy" id="301148"/>
    <lineage>
        <taxon>Bacteria</taxon>
        <taxon>Bacillati</taxon>
        <taxon>Bacillota</taxon>
        <taxon>Bacilli</taxon>
        <taxon>Bacillales</taxon>
        <taxon>Bacillaceae</taxon>
        <taxon>Caldibacillus</taxon>
    </lineage>
</organism>
<name>A0A150MCL0_9BACI</name>
<reference evidence="2 3" key="1">
    <citation type="submission" date="2016-01" db="EMBL/GenBank/DDBJ databases">
        <title>Draft Genome Sequences of Seven Thermophilic Sporeformers Isolated from Foods.</title>
        <authorList>
            <person name="Berendsen E.M."/>
            <person name="Wells-Bennik M.H."/>
            <person name="Krawcyk A.O."/>
            <person name="De Jong A."/>
            <person name="Holsappel S."/>
            <person name="Eijlander R.T."/>
            <person name="Kuipers O.P."/>
        </authorList>
    </citation>
    <scope>NUCLEOTIDE SEQUENCE [LARGE SCALE GENOMIC DNA]</scope>
    <source>
        <strain evidence="2 3">B4135</strain>
    </source>
</reference>
<proteinExistence type="predicted"/>
<evidence type="ECO:0000313" key="3">
    <source>
        <dbReference type="Proteomes" id="UP000075683"/>
    </source>
</evidence>
<feature type="coiled-coil region" evidence="1">
    <location>
        <begin position="15"/>
        <end position="48"/>
    </location>
</feature>
<evidence type="ECO:0000256" key="1">
    <source>
        <dbReference type="SAM" id="Coils"/>
    </source>
</evidence>
<gene>
    <name evidence="2" type="ORF">B4135_1321</name>
</gene>
<comment type="caution">
    <text evidence="2">The sequence shown here is derived from an EMBL/GenBank/DDBJ whole genome shotgun (WGS) entry which is preliminary data.</text>
</comment>
<keyword evidence="1" id="KW-0175">Coiled coil</keyword>